<accession>A0A8T0PAX1</accession>
<protein>
    <submittedName>
        <fullName evidence="2">Uncharacterized protein</fullName>
    </submittedName>
</protein>
<feature type="compositionally biased region" description="Pro residues" evidence="1">
    <location>
        <begin position="14"/>
        <end position="36"/>
    </location>
</feature>
<dbReference type="EMBL" id="CM029052">
    <property type="protein sequence ID" value="KAG2559291.1"/>
    <property type="molecule type" value="Genomic_DNA"/>
</dbReference>
<dbReference type="AlphaFoldDB" id="A0A8T0PAX1"/>
<comment type="caution">
    <text evidence="2">The sequence shown here is derived from an EMBL/GenBank/DDBJ whole genome shotgun (WGS) entry which is preliminary data.</text>
</comment>
<reference evidence="2" key="1">
    <citation type="submission" date="2020-05" db="EMBL/GenBank/DDBJ databases">
        <title>WGS assembly of Panicum virgatum.</title>
        <authorList>
            <person name="Lovell J.T."/>
            <person name="Jenkins J."/>
            <person name="Shu S."/>
            <person name="Juenger T.E."/>
            <person name="Schmutz J."/>
        </authorList>
    </citation>
    <scope>NUCLEOTIDE SEQUENCE</scope>
    <source>
        <strain evidence="2">AP13</strain>
    </source>
</reference>
<proteinExistence type="predicted"/>
<sequence length="210" mass="22955">MGRLRVPCACLSPLDPPPSSLPPPQAYGRTPSPPRSRTPAFYGLADHPLLARAVRGLAPPPRATARRLPLHNHPRQRSSPAAALHLFDEMPHRTSSSWYTAISGCVRCGLDSTAFALPQVTLERDVPLSGFALASLVTAIECRVLGGGRGVQRHHPRGVNWMMTVYGDLGRVHDNASGPAPILFMIMQWLQLAYSYVRYFFPLVSSSRAV</sequence>
<feature type="region of interest" description="Disordered" evidence="1">
    <location>
        <begin position="13"/>
        <end position="38"/>
    </location>
</feature>
<organism evidence="2 3">
    <name type="scientific">Panicum virgatum</name>
    <name type="common">Blackwell switchgrass</name>
    <dbReference type="NCBI Taxonomy" id="38727"/>
    <lineage>
        <taxon>Eukaryota</taxon>
        <taxon>Viridiplantae</taxon>
        <taxon>Streptophyta</taxon>
        <taxon>Embryophyta</taxon>
        <taxon>Tracheophyta</taxon>
        <taxon>Spermatophyta</taxon>
        <taxon>Magnoliopsida</taxon>
        <taxon>Liliopsida</taxon>
        <taxon>Poales</taxon>
        <taxon>Poaceae</taxon>
        <taxon>PACMAD clade</taxon>
        <taxon>Panicoideae</taxon>
        <taxon>Panicodae</taxon>
        <taxon>Paniceae</taxon>
        <taxon>Panicinae</taxon>
        <taxon>Panicum</taxon>
        <taxon>Panicum sect. Hiantes</taxon>
    </lineage>
</organism>
<keyword evidence="3" id="KW-1185">Reference proteome</keyword>
<dbReference type="Proteomes" id="UP000823388">
    <property type="component" value="Chromosome 8N"/>
</dbReference>
<name>A0A8T0PAX1_PANVG</name>
<gene>
    <name evidence="2" type="ORF">PVAP13_8NG289431</name>
</gene>
<evidence type="ECO:0000313" key="2">
    <source>
        <dbReference type="EMBL" id="KAG2559291.1"/>
    </source>
</evidence>
<evidence type="ECO:0000313" key="3">
    <source>
        <dbReference type="Proteomes" id="UP000823388"/>
    </source>
</evidence>
<evidence type="ECO:0000256" key="1">
    <source>
        <dbReference type="SAM" id="MobiDB-lite"/>
    </source>
</evidence>